<dbReference type="OrthoDB" id="3365698at2759"/>
<evidence type="ECO:0000313" key="2">
    <source>
        <dbReference type="EMBL" id="KAF7348447.1"/>
    </source>
</evidence>
<dbReference type="EMBL" id="JACAZI010000011">
    <property type="protein sequence ID" value="KAF7348447.1"/>
    <property type="molecule type" value="Genomic_DNA"/>
</dbReference>
<dbReference type="SUPFAM" id="SSF52047">
    <property type="entry name" value="RNI-like"/>
    <property type="match status" value="1"/>
</dbReference>
<reference evidence="2" key="1">
    <citation type="submission" date="2020-05" db="EMBL/GenBank/DDBJ databases">
        <title>Mycena genomes resolve the evolution of fungal bioluminescence.</title>
        <authorList>
            <person name="Tsai I.J."/>
        </authorList>
    </citation>
    <scope>NUCLEOTIDE SEQUENCE</scope>
    <source>
        <strain evidence="2">CCC161011</strain>
    </source>
</reference>
<comment type="caution">
    <text evidence="2">The sequence shown here is derived from an EMBL/GenBank/DDBJ whole genome shotgun (WGS) entry which is preliminary data.</text>
</comment>
<accession>A0A8H7CU96</accession>
<organism evidence="2 3">
    <name type="scientific">Mycena venus</name>
    <dbReference type="NCBI Taxonomy" id="2733690"/>
    <lineage>
        <taxon>Eukaryota</taxon>
        <taxon>Fungi</taxon>
        <taxon>Dikarya</taxon>
        <taxon>Basidiomycota</taxon>
        <taxon>Agaricomycotina</taxon>
        <taxon>Agaricomycetes</taxon>
        <taxon>Agaricomycetidae</taxon>
        <taxon>Agaricales</taxon>
        <taxon>Marasmiineae</taxon>
        <taxon>Mycenaceae</taxon>
        <taxon>Mycena</taxon>
    </lineage>
</organism>
<name>A0A8H7CU96_9AGAR</name>
<dbReference type="AlphaFoldDB" id="A0A8H7CU96"/>
<dbReference type="PANTHER" id="PTHR38926:SF72">
    <property type="entry name" value="IM:7136021-RELATED"/>
    <property type="match status" value="1"/>
</dbReference>
<dbReference type="Proteomes" id="UP000620124">
    <property type="component" value="Unassembled WGS sequence"/>
</dbReference>
<feature type="coiled-coil region" evidence="1">
    <location>
        <begin position="34"/>
        <end position="61"/>
    </location>
</feature>
<dbReference type="PANTHER" id="PTHR38926">
    <property type="entry name" value="F-BOX DOMAIN CONTAINING PROTEIN, EXPRESSED"/>
    <property type="match status" value="1"/>
</dbReference>
<evidence type="ECO:0000256" key="1">
    <source>
        <dbReference type="SAM" id="Coils"/>
    </source>
</evidence>
<gene>
    <name evidence="2" type="ORF">MVEN_01361700</name>
</gene>
<sequence>MASPFAAQLDTNYCPEDDEVLQIKSILVEPMLRLRRLDDEIAELQRAIDKLAEERDGLETFVAAHKALISPVRRVPFDILQEIFIACIPTHRNCVMSASEPPILLGRICSSWRAIALSTPHLWARLHIVEPPRGGHASFNAVVDEKVAQRLEIAKMWLGRSGQCPLSISFQSGPDEHNPFPTSPSHSLCGQFLQALIPFAPRWQHIRFAIPLSAFEAMIHLTQTDVPMLETVAFHPQSHFFHESMKWKELPILGSSRISGFSITADCFVFEKSLLRWHQLTDLAIEGPVWRSGLSIDMILHTLASCPELRSCKLAVSGIISEIQHSLVELQFLHTLELEFGNVALTATQLLDRLSLPGLLNFTLNGNRLPNGTPDAQLSLASFLTLCTQLESLKIDSNTFSKSSLLDSLRSLPSTLRRLTVHDNTHGLSKVISCLDDDVLAVLTLGCPSLETLTINFCGRISDVALLRFITARMTGESGTTLKHVKMQVNRQMTLDILPSLKPFIESGLDVAIDYFGPLPTDFSPWKGLPDVPYPWSLNANQ</sequence>
<dbReference type="InterPro" id="IPR032675">
    <property type="entry name" value="LRR_dom_sf"/>
</dbReference>
<keyword evidence="1" id="KW-0175">Coiled coil</keyword>
<dbReference type="Gene3D" id="3.80.10.10">
    <property type="entry name" value="Ribonuclease Inhibitor"/>
    <property type="match status" value="1"/>
</dbReference>
<protein>
    <recommendedName>
        <fullName evidence="4">F-box domain-containing protein</fullName>
    </recommendedName>
</protein>
<keyword evidence="3" id="KW-1185">Reference proteome</keyword>
<evidence type="ECO:0008006" key="4">
    <source>
        <dbReference type="Google" id="ProtNLM"/>
    </source>
</evidence>
<evidence type="ECO:0000313" key="3">
    <source>
        <dbReference type="Proteomes" id="UP000620124"/>
    </source>
</evidence>
<proteinExistence type="predicted"/>